<name>A0A2H0TJF3_9BACT</name>
<sequence length="307" mass="35055">MKFKASYLELLESGELEKRIEKLYQILESCQLCPRKCRVNRLKGQKGVCRTGKNLMVASYHPHFGEEDVLVGSHGSGTIFLSYCSLRCLYCQNYEISHLGIGREYSEVQVAQMMLDLQGRGCHNINFVTPTHFAGQLVKAVKIAAQEGLNLPIVWNCGGYENFEIIKLLEGIVDIYMPDMKYGDNEPGKKYSRPPIPDYWDQNREAVKEMHRQVGDLKVDERGIAKRGLLIRHLVLPDDIAKSENILKFIAKEISKNSYVNIMSQYYPSGEAFKFPELNRPVSEKEFLKVIQIAKKLGLTRGFIPPF</sequence>
<comment type="cofactor">
    <cofactor evidence="5">
        <name>[4Fe-4S] cluster</name>
        <dbReference type="ChEBI" id="CHEBI:49883"/>
    </cofactor>
    <text evidence="5">Binds 1 [4Fe-4S] cluster. The cluster is coordinated with 3 cysteines and an exchangeable S-adenosyl-L-methionine.</text>
</comment>
<dbReference type="SFLD" id="SFLDG01099">
    <property type="entry name" value="Uncharacterised_Radical_SAM_Su"/>
    <property type="match status" value="1"/>
</dbReference>
<dbReference type="GO" id="GO:0051536">
    <property type="term" value="F:iron-sulfur cluster binding"/>
    <property type="evidence" value="ECO:0007669"/>
    <property type="project" value="UniProtKB-KW"/>
</dbReference>
<dbReference type="InterPro" id="IPR016431">
    <property type="entry name" value="Pyrv-formate_lyase-activ_prd"/>
</dbReference>
<dbReference type="InterPro" id="IPR013785">
    <property type="entry name" value="Aldolase_TIM"/>
</dbReference>
<reference evidence="8" key="1">
    <citation type="submission" date="2017-09" db="EMBL/GenBank/DDBJ databases">
        <title>Depth-based differentiation of microbial function through sediment-hosted aquifers and enrichment of novel symbionts in the deep terrestrial subsurface.</title>
        <authorList>
            <person name="Probst A.J."/>
            <person name="Ladd B."/>
            <person name="Jarett J.K."/>
            <person name="Geller-Mcgrath D.E."/>
            <person name="Sieber C.M.K."/>
            <person name="Emerson J.B."/>
            <person name="Anantharaman K."/>
            <person name="Thomas B.C."/>
            <person name="Malmstrom R."/>
            <person name="Stieglmeier M."/>
            <person name="Klingl A."/>
            <person name="Woyke T."/>
            <person name="Ryan C.M."/>
            <person name="Banfield J.F."/>
        </authorList>
    </citation>
    <scope>NUCLEOTIDE SEQUENCE [LARGE SCALE GENOMIC DNA]</scope>
</reference>
<dbReference type="EMBL" id="PFCK01000038">
    <property type="protein sequence ID" value="PIR71647.1"/>
    <property type="molecule type" value="Genomic_DNA"/>
</dbReference>
<evidence type="ECO:0000256" key="2">
    <source>
        <dbReference type="ARBA" id="ARBA00022723"/>
    </source>
</evidence>
<dbReference type="AlphaFoldDB" id="A0A2H0TJF3"/>
<dbReference type="GO" id="GO:0046872">
    <property type="term" value="F:metal ion binding"/>
    <property type="evidence" value="ECO:0007669"/>
    <property type="project" value="UniProtKB-KW"/>
</dbReference>
<dbReference type="SFLD" id="SFLDS00029">
    <property type="entry name" value="Radical_SAM"/>
    <property type="match status" value="1"/>
</dbReference>
<feature type="binding site" evidence="5">
    <location>
        <position position="84"/>
    </location>
    <ligand>
        <name>[4Fe-4S] cluster</name>
        <dbReference type="ChEBI" id="CHEBI:49883"/>
        <note>4Fe-4S-S-AdoMet</note>
    </ligand>
</feature>
<dbReference type="CDD" id="cd01335">
    <property type="entry name" value="Radical_SAM"/>
    <property type="match status" value="1"/>
</dbReference>
<proteinExistence type="predicted"/>
<evidence type="ECO:0000256" key="3">
    <source>
        <dbReference type="ARBA" id="ARBA00023004"/>
    </source>
</evidence>
<evidence type="ECO:0000256" key="4">
    <source>
        <dbReference type="ARBA" id="ARBA00023014"/>
    </source>
</evidence>
<evidence type="ECO:0000256" key="5">
    <source>
        <dbReference type="PIRSR" id="PIRSR004869-50"/>
    </source>
</evidence>
<feature type="binding site" evidence="5">
    <location>
        <position position="91"/>
    </location>
    <ligand>
        <name>[4Fe-4S] cluster</name>
        <dbReference type="ChEBI" id="CHEBI:49883"/>
        <note>4Fe-4S-S-AdoMet</note>
    </ligand>
</feature>
<protein>
    <submittedName>
        <fullName evidence="7">Radical SAM protein</fullName>
    </submittedName>
</protein>
<evidence type="ECO:0000313" key="7">
    <source>
        <dbReference type="EMBL" id="PIR71647.1"/>
    </source>
</evidence>
<feature type="domain" description="Radical SAM core" evidence="6">
    <location>
        <begin position="80"/>
        <end position="212"/>
    </location>
</feature>
<evidence type="ECO:0000313" key="8">
    <source>
        <dbReference type="Proteomes" id="UP000228909"/>
    </source>
</evidence>
<keyword evidence="3 5" id="KW-0408">Iron</keyword>
<organism evidence="7 8">
    <name type="scientific">Candidatus Nealsonbacteria bacterium CG10_big_fil_rev_8_21_14_0_10_37_25</name>
    <dbReference type="NCBI Taxonomy" id="1974711"/>
    <lineage>
        <taxon>Bacteria</taxon>
        <taxon>Candidatus Nealsoniibacteriota</taxon>
    </lineage>
</organism>
<dbReference type="InterPro" id="IPR040085">
    <property type="entry name" value="MJ0674-like"/>
</dbReference>
<dbReference type="Proteomes" id="UP000228909">
    <property type="component" value="Unassembled WGS sequence"/>
</dbReference>
<dbReference type="PANTHER" id="PTHR43075:SF1">
    <property type="entry name" value="FORMATE LYASE ACTIVATING ENZYME, PUTATIVE (AFU_ORTHOLOGUE AFUA_2G15630)-RELATED"/>
    <property type="match status" value="1"/>
</dbReference>
<dbReference type="GO" id="GO:0003824">
    <property type="term" value="F:catalytic activity"/>
    <property type="evidence" value="ECO:0007669"/>
    <property type="project" value="InterPro"/>
</dbReference>
<keyword evidence="4 5" id="KW-0411">Iron-sulfur</keyword>
<dbReference type="PIRSF" id="PIRSF004869">
    <property type="entry name" value="PflX_prd"/>
    <property type="match status" value="1"/>
</dbReference>
<dbReference type="Pfam" id="PF04055">
    <property type="entry name" value="Radical_SAM"/>
    <property type="match status" value="1"/>
</dbReference>
<evidence type="ECO:0000256" key="1">
    <source>
        <dbReference type="ARBA" id="ARBA00022691"/>
    </source>
</evidence>
<keyword evidence="1 5" id="KW-0949">S-adenosyl-L-methionine</keyword>
<dbReference type="InterPro" id="IPR007197">
    <property type="entry name" value="rSAM"/>
</dbReference>
<accession>A0A2H0TJF3</accession>
<comment type="caution">
    <text evidence="7">The sequence shown here is derived from an EMBL/GenBank/DDBJ whole genome shotgun (WGS) entry which is preliminary data.</text>
</comment>
<feature type="binding site" evidence="5">
    <location>
        <position position="88"/>
    </location>
    <ligand>
        <name>[4Fe-4S] cluster</name>
        <dbReference type="ChEBI" id="CHEBI:49883"/>
        <note>4Fe-4S-S-AdoMet</note>
    </ligand>
</feature>
<dbReference type="SUPFAM" id="SSF102114">
    <property type="entry name" value="Radical SAM enzymes"/>
    <property type="match status" value="1"/>
</dbReference>
<gene>
    <name evidence="7" type="ORF">COU43_01370</name>
</gene>
<keyword evidence="2 5" id="KW-0479">Metal-binding</keyword>
<dbReference type="InterPro" id="IPR058240">
    <property type="entry name" value="rSAM_sf"/>
</dbReference>
<evidence type="ECO:0000259" key="6">
    <source>
        <dbReference type="Pfam" id="PF04055"/>
    </source>
</evidence>
<dbReference type="Gene3D" id="3.20.20.70">
    <property type="entry name" value="Aldolase class I"/>
    <property type="match status" value="1"/>
</dbReference>
<dbReference type="PANTHER" id="PTHR43075">
    <property type="entry name" value="FORMATE LYASE ACTIVATING ENZYME, PUTATIVE (AFU_ORTHOLOGUE AFUA_2G15630)-RELATED"/>
    <property type="match status" value="1"/>
</dbReference>